<keyword evidence="2" id="KW-0813">Transport</keyword>
<evidence type="ECO:0000256" key="6">
    <source>
        <dbReference type="ARBA" id="ARBA00023136"/>
    </source>
</evidence>
<evidence type="ECO:0000256" key="1">
    <source>
        <dbReference type="ARBA" id="ARBA00004141"/>
    </source>
</evidence>
<evidence type="ECO:0000313" key="10">
    <source>
        <dbReference type="Proteomes" id="UP000030745"/>
    </source>
</evidence>
<dbReference type="AlphaFoldDB" id="A0A067CUI8"/>
<dbReference type="GO" id="GO:0005249">
    <property type="term" value="F:voltage-gated potassium channel activity"/>
    <property type="evidence" value="ECO:0007669"/>
    <property type="project" value="TreeGrafter"/>
</dbReference>
<gene>
    <name evidence="9" type="ORF">SPRG_19015</name>
</gene>
<keyword evidence="10" id="KW-1185">Reference proteome</keyword>
<name>A0A067CUI8_SAPPC</name>
<dbReference type="InterPro" id="IPR000595">
    <property type="entry name" value="cNMP-bd_dom"/>
</dbReference>
<dbReference type="CDD" id="cd00038">
    <property type="entry name" value="CAP_ED"/>
    <property type="match status" value="1"/>
</dbReference>
<dbReference type="PROSITE" id="PS00888">
    <property type="entry name" value="CNMP_BINDING_1"/>
    <property type="match status" value="1"/>
</dbReference>
<evidence type="ECO:0000313" key="9">
    <source>
        <dbReference type="EMBL" id="KDO34163.1"/>
    </source>
</evidence>
<dbReference type="Gene3D" id="1.10.287.70">
    <property type="match status" value="1"/>
</dbReference>
<dbReference type="InterPro" id="IPR014710">
    <property type="entry name" value="RmlC-like_jellyroll"/>
</dbReference>
<protein>
    <recommendedName>
        <fullName evidence="8">Cyclic nucleotide-binding domain-containing protein</fullName>
    </recommendedName>
</protein>
<keyword evidence="4 7" id="KW-1133">Transmembrane helix</keyword>
<dbReference type="GO" id="GO:0003254">
    <property type="term" value="P:regulation of membrane depolarization"/>
    <property type="evidence" value="ECO:0007669"/>
    <property type="project" value="TreeGrafter"/>
</dbReference>
<dbReference type="VEuPathDB" id="FungiDB:SPRG_19015"/>
<evidence type="ECO:0000259" key="8">
    <source>
        <dbReference type="PROSITE" id="PS50042"/>
    </source>
</evidence>
<dbReference type="PANTHER" id="PTHR45689:SF5">
    <property type="entry name" value="I[[H]] CHANNEL, ISOFORM E"/>
    <property type="match status" value="1"/>
</dbReference>
<dbReference type="InterPro" id="IPR018490">
    <property type="entry name" value="cNMP-bd_dom_sf"/>
</dbReference>
<dbReference type="Pfam" id="PF00027">
    <property type="entry name" value="cNMP_binding"/>
    <property type="match status" value="1"/>
</dbReference>
<dbReference type="KEGG" id="spar:SPRG_19015"/>
<dbReference type="OMA" id="YETHINF"/>
<accession>A0A067CUI8</accession>
<keyword evidence="6 7" id="KW-0472">Membrane</keyword>
<dbReference type="GO" id="GO:0035725">
    <property type="term" value="P:sodium ion transmembrane transport"/>
    <property type="evidence" value="ECO:0007669"/>
    <property type="project" value="TreeGrafter"/>
</dbReference>
<proteinExistence type="predicted"/>
<dbReference type="InterPro" id="IPR018488">
    <property type="entry name" value="cNMP-bd_CS"/>
</dbReference>
<dbReference type="PROSITE" id="PS50042">
    <property type="entry name" value="CNMP_BINDING_3"/>
    <property type="match status" value="1"/>
</dbReference>
<feature type="transmembrane region" description="Helical" evidence="7">
    <location>
        <begin position="262"/>
        <end position="285"/>
    </location>
</feature>
<feature type="transmembrane region" description="Helical" evidence="7">
    <location>
        <begin position="111"/>
        <end position="131"/>
    </location>
</feature>
<keyword evidence="3 7" id="KW-0812">Transmembrane</keyword>
<dbReference type="PANTHER" id="PTHR45689">
    <property type="entry name" value="I[[H]] CHANNEL, ISOFORM E"/>
    <property type="match status" value="1"/>
</dbReference>
<dbReference type="InterPro" id="IPR005821">
    <property type="entry name" value="Ion_trans_dom"/>
</dbReference>
<comment type="subcellular location">
    <subcellularLocation>
        <location evidence="1">Membrane</location>
        <topology evidence="1">Multi-pass membrane protein</topology>
    </subcellularLocation>
</comment>
<dbReference type="Pfam" id="PF00520">
    <property type="entry name" value="Ion_trans"/>
    <property type="match status" value="1"/>
</dbReference>
<feature type="transmembrane region" description="Helical" evidence="7">
    <location>
        <begin position="143"/>
        <end position="164"/>
    </location>
</feature>
<dbReference type="SMART" id="SM00100">
    <property type="entry name" value="cNMP"/>
    <property type="match status" value="1"/>
</dbReference>
<dbReference type="SUPFAM" id="SSF51206">
    <property type="entry name" value="cAMP-binding domain-like"/>
    <property type="match status" value="1"/>
</dbReference>
<dbReference type="SUPFAM" id="SSF81324">
    <property type="entry name" value="Voltage-gated potassium channels"/>
    <property type="match status" value="1"/>
</dbReference>
<keyword evidence="5" id="KW-0406">Ion transport</keyword>
<dbReference type="RefSeq" id="XP_012195214.1">
    <property type="nucleotide sequence ID" value="XM_012339824.1"/>
</dbReference>
<dbReference type="OrthoDB" id="421226at2759"/>
<evidence type="ECO:0000256" key="7">
    <source>
        <dbReference type="SAM" id="Phobius"/>
    </source>
</evidence>
<dbReference type="Gene3D" id="2.60.120.10">
    <property type="entry name" value="Jelly Rolls"/>
    <property type="match status" value="1"/>
</dbReference>
<dbReference type="GeneID" id="24140463"/>
<sequence length="635" mass="72830">MSNASGCFSASECRHALDASSVVAPSSRPYKPVRSRGNIFVASKGLLRAKRQLLRHHQSIVQRKREMANYAERHERVLDQYMIRARAPLPASGSDEVDALLFHPSDMRLKLWQLVVALFMYYQVVWIPYTLAFESTLPPSRDLGYLVTTGVFSLDILVSLNTAYRESTTKKLVTSRKAIVARYLSKGLFWDVLAALPIDLLVYYGILYEAAPRPGNWHYFSVLRIVRLPRLVRLSSFKHLLQFFGIPVEQQRWLLHSRYAHLVRLLALILGLAVVIHTLACVWYGVIADPNWVHDMYLTNASAVDVYILSYYYTITTVYGQSSTMQTNTEYAFSTIVIVLGSLLIALVYGNVAVLVDQFYDDQNSYKHKVRPFCYFTNMQLMRLPRELQRRIVSYYQIMYDRHGTLDGQPEQFTKELSKNLSVEVELFLRMNMLTRLPLFRNCSSEVVQELVMRLHFRVFLPQDYIIVRGEVGHDMYFIAHGQCEVSNRGMAASPATTKSSLRDEKPFQVMTQGDYFGEIALLFNCKRMATVVAKTFMELCALTRDVYEAVMERYPEDRAVIEGVIREKYGAAELEETIKQHAKRKQTSYDHDAAVVQGLNKLNERLVQVEDCMADLSARLSALTTAKHQALHPL</sequence>
<feature type="transmembrane region" description="Helical" evidence="7">
    <location>
        <begin position="297"/>
        <end position="319"/>
    </location>
</feature>
<reference evidence="9 10" key="1">
    <citation type="journal article" date="2013" name="PLoS Genet.">
        <title>Distinctive expansion of potential virulence genes in the genome of the oomycete fish pathogen Saprolegnia parasitica.</title>
        <authorList>
            <person name="Jiang R.H."/>
            <person name="de Bruijn I."/>
            <person name="Haas B.J."/>
            <person name="Belmonte R."/>
            <person name="Lobach L."/>
            <person name="Christie J."/>
            <person name="van den Ackerveken G."/>
            <person name="Bottin A."/>
            <person name="Bulone V."/>
            <person name="Diaz-Moreno S.M."/>
            <person name="Dumas B."/>
            <person name="Fan L."/>
            <person name="Gaulin E."/>
            <person name="Govers F."/>
            <person name="Grenville-Briggs L.J."/>
            <person name="Horner N.R."/>
            <person name="Levin J.Z."/>
            <person name="Mammella M."/>
            <person name="Meijer H.J."/>
            <person name="Morris P."/>
            <person name="Nusbaum C."/>
            <person name="Oome S."/>
            <person name="Phillips A.J."/>
            <person name="van Rooyen D."/>
            <person name="Rzeszutek E."/>
            <person name="Saraiva M."/>
            <person name="Secombes C.J."/>
            <person name="Seidl M.F."/>
            <person name="Snel B."/>
            <person name="Stassen J.H."/>
            <person name="Sykes S."/>
            <person name="Tripathy S."/>
            <person name="van den Berg H."/>
            <person name="Vega-Arreguin J.C."/>
            <person name="Wawra S."/>
            <person name="Young S.K."/>
            <person name="Zeng Q."/>
            <person name="Dieguez-Uribeondo J."/>
            <person name="Russ C."/>
            <person name="Tyler B.M."/>
            <person name="van West P."/>
        </authorList>
    </citation>
    <scope>NUCLEOTIDE SEQUENCE [LARGE SCALE GENOMIC DNA]</scope>
    <source>
        <strain evidence="9 10">CBS 223.65</strain>
    </source>
</reference>
<feature type="domain" description="Cyclic nucleotide-binding" evidence="8">
    <location>
        <begin position="439"/>
        <end position="552"/>
    </location>
</feature>
<feature type="transmembrane region" description="Helical" evidence="7">
    <location>
        <begin position="331"/>
        <end position="356"/>
    </location>
</feature>
<dbReference type="Proteomes" id="UP000030745">
    <property type="component" value="Unassembled WGS sequence"/>
</dbReference>
<evidence type="ECO:0000256" key="5">
    <source>
        <dbReference type="ARBA" id="ARBA00023065"/>
    </source>
</evidence>
<organism evidence="9 10">
    <name type="scientific">Saprolegnia parasitica (strain CBS 223.65)</name>
    <dbReference type="NCBI Taxonomy" id="695850"/>
    <lineage>
        <taxon>Eukaryota</taxon>
        <taxon>Sar</taxon>
        <taxon>Stramenopiles</taxon>
        <taxon>Oomycota</taxon>
        <taxon>Saprolegniomycetes</taxon>
        <taxon>Saprolegniales</taxon>
        <taxon>Saprolegniaceae</taxon>
        <taxon>Saprolegnia</taxon>
    </lineage>
</organism>
<dbReference type="Gene3D" id="1.10.287.630">
    <property type="entry name" value="Helix hairpin bin"/>
    <property type="match status" value="1"/>
</dbReference>
<evidence type="ECO:0000256" key="3">
    <source>
        <dbReference type="ARBA" id="ARBA00022692"/>
    </source>
</evidence>
<evidence type="ECO:0000256" key="4">
    <source>
        <dbReference type="ARBA" id="ARBA00022989"/>
    </source>
</evidence>
<dbReference type="GO" id="GO:0098855">
    <property type="term" value="C:HCN channel complex"/>
    <property type="evidence" value="ECO:0007669"/>
    <property type="project" value="TreeGrafter"/>
</dbReference>
<dbReference type="InterPro" id="IPR051413">
    <property type="entry name" value="K/Na_HCN_channel"/>
</dbReference>
<evidence type="ECO:0000256" key="2">
    <source>
        <dbReference type="ARBA" id="ARBA00022448"/>
    </source>
</evidence>
<dbReference type="EMBL" id="KK583191">
    <property type="protein sequence ID" value="KDO34163.1"/>
    <property type="molecule type" value="Genomic_DNA"/>
</dbReference>